<evidence type="ECO:0000313" key="1">
    <source>
        <dbReference type="EMBL" id="KAJ1096485.1"/>
    </source>
</evidence>
<proteinExistence type="predicted"/>
<reference evidence="1" key="1">
    <citation type="journal article" date="2022" name="bioRxiv">
        <title>Sequencing and chromosome-scale assembly of the giantPleurodeles waltlgenome.</title>
        <authorList>
            <person name="Brown T."/>
            <person name="Elewa A."/>
            <person name="Iarovenko S."/>
            <person name="Subramanian E."/>
            <person name="Araus A.J."/>
            <person name="Petzold A."/>
            <person name="Susuki M."/>
            <person name="Suzuki K.-i.T."/>
            <person name="Hayashi T."/>
            <person name="Toyoda A."/>
            <person name="Oliveira C."/>
            <person name="Osipova E."/>
            <person name="Leigh N.D."/>
            <person name="Simon A."/>
            <person name="Yun M.H."/>
        </authorList>
    </citation>
    <scope>NUCLEOTIDE SEQUENCE</scope>
    <source>
        <strain evidence="1">20211129_DDA</strain>
        <tissue evidence="1">Liver</tissue>
    </source>
</reference>
<sequence>MALAWLRLRHAHLRQTRERAEDTQDAPQPGNSCILYGQFMDGSVLKSANRFQTRARRNNSVCLMTKADGATWEHPDWVEELNRIGQIKIGTAKPF</sequence>
<dbReference type="AlphaFoldDB" id="A0AAV7M8Q1"/>
<dbReference type="Proteomes" id="UP001066276">
    <property type="component" value="Chromosome 10"/>
</dbReference>
<evidence type="ECO:0000313" key="2">
    <source>
        <dbReference type="Proteomes" id="UP001066276"/>
    </source>
</evidence>
<protein>
    <submittedName>
        <fullName evidence="1">Uncharacterized protein</fullName>
    </submittedName>
</protein>
<gene>
    <name evidence="1" type="ORF">NDU88_001625</name>
</gene>
<accession>A0AAV7M8Q1</accession>
<name>A0AAV7M8Q1_PLEWA</name>
<dbReference type="EMBL" id="JANPWB010000014">
    <property type="protein sequence ID" value="KAJ1096485.1"/>
    <property type="molecule type" value="Genomic_DNA"/>
</dbReference>
<organism evidence="1 2">
    <name type="scientific">Pleurodeles waltl</name>
    <name type="common">Iberian ribbed newt</name>
    <dbReference type="NCBI Taxonomy" id="8319"/>
    <lineage>
        <taxon>Eukaryota</taxon>
        <taxon>Metazoa</taxon>
        <taxon>Chordata</taxon>
        <taxon>Craniata</taxon>
        <taxon>Vertebrata</taxon>
        <taxon>Euteleostomi</taxon>
        <taxon>Amphibia</taxon>
        <taxon>Batrachia</taxon>
        <taxon>Caudata</taxon>
        <taxon>Salamandroidea</taxon>
        <taxon>Salamandridae</taxon>
        <taxon>Pleurodelinae</taxon>
        <taxon>Pleurodeles</taxon>
    </lineage>
</organism>
<comment type="caution">
    <text evidence="1">The sequence shown here is derived from an EMBL/GenBank/DDBJ whole genome shotgun (WGS) entry which is preliminary data.</text>
</comment>
<keyword evidence="2" id="KW-1185">Reference proteome</keyword>